<sequence>ILASEPFTFLVGENKKKFTVHAALISYHSRPLGAVVNKHLLEAKVSCLLEDVDEDTFVRFAQYAYTGDYFSANPEIVLEKAQHTTQNRSPVLQKSETTGFKSQRKQLWEQFTRRDYIVLSSPQARTKQEPYHNYTEVFLCHARIYMFAEKYNIEPLKALSLHKLQQILIHYVIYKDRIEDFVSLLRYSYSLPASQGSVNSLGLLVTQYAACVVEELGKSHTFFLALEESGPLGKDIIKQVLWRVV</sequence>
<dbReference type="EMBL" id="KV745703">
    <property type="protein sequence ID" value="OCK73622.1"/>
    <property type="molecule type" value="Genomic_DNA"/>
</dbReference>
<feature type="domain" description="BTB" evidence="1">
    <location>
        <begin position="5"/>
        <end position="73"/>
    </location>
</feature>
<dbReference type="AlphaFoldDB" id="A0A8E2J8X3"/>
<dbReference type="Pfam" id="PF00651">
    <property type="entry name" value="BTB"/>
    <property type="match status" value="1"/>
</dbReference>
<proteinExistence type="predicted"/>
<dbReference type="InterPro" id="IPR011333">
    <property type="entry name" value="SKP1/BTB/POZ_sf"/>
</dbReference>
<name>A0A8E2J8X3_9PEZI</name>
<feature type="non-terminal residue" evidence="2">
    <location>
        <position position="245"/>
    </location>
</feature>
<dbReference type="Gene3D" id="3.30.710.10">
    <property type="entry name" value="Potassium Channel Kv1.1, Chain A"/>
    <property type="match status" value="1"/>
</dbReference>
<dbReference type="InterPro" id="IPR000210">
    <property type="entry name" value="BTB/POZ_dom"/>
</dbReference>
<dbReference type="Proteomes" id="UP000250266">
    <property type="component" value="Unassembled WGS sequence"/>
</dbReference>
<dbReference type="OrthoDB" id="3925191at2759"/>
<evidence type="ECO:0000259" key="1">
    <source>
        <dbReference type="PROSITE" id="PS50097"/>
    </source>
</evidence>
<dbReference type="PANTHER" id="PTHR47843">
    <property type="entry name" value="BTB DOMAIN-CONTAINING PROTEIN-RELATED"/>
    <property type="match status" value="1"/>
</dbReference>
<keyword evidence="3" id="KW-1185">Reference proteome</keyword>
<evidence type="ECO:0000313" key="3">
    <source>
        <dbReference type="Proteomes" id="UP000250266"/>
    </source>
</evidence>
<dbReference type="PROSITE" id="PS50097">
    <property type="entry name" value="BTB"/>
    <property type="match status" value="1"/>
</dbReference>
<accession>A0A8E2J8X3</accession>
<organism evidence="2 3">
    <name type="scientific">Lepidopterella palustris CBS 459.81</name>
    <dbReference type="NCBI Taxonomy" id="1314670"/>
    <lineage>
        <taxon>Eukaryota</taxon>
        <taxon>Fungi</taxon>
        <taxon>Dikarya</taxon>
        <taxon>Ascomycota</taxon>
        <taxon>Pezizomycotina</taxon>
        <taxon>Dothideomycetes</taxon>
        <taxon>Pleosporomycetidae</taxon>
        <taxon>Mytilinidiales</taxon>
        <taxon>Argynnaceae</taxon>
        <taxon>Lepidopterella</taxon>
    </lineage>
</organism>
<gene>
    <name evidence="2" type="ORF">K432DRAFT_312391</name>
</gene>
<evidence type="ECO:0000313" key="2">
    <source>
        <dbReference type="EMBL" id="OCK73622.1"/>
    </source>
</evidence>
<protein>
    <recommendedName>
        <fullName evidence="1">BTB domain-containing protein</fullName>
    </recommendedName>
</protein>
<reference evidence="2 3" key="1">
    <citation type="journal article" date="2016" name="Nat. Commun.">
        <title>Ectomycorrhizal ecology is imprinted in the genome of the dominant symbiotic fungus Cenococcum geophilum.</title>
        <authorList>
            <consortium name="DOE Joint Genome Institute"/>
            <person name="Peter M."/>
            <person name="Kohler A."/>
            <person name="Ohm R.A."/>
            <person name="Kuo A."/>
            <person name="Krutzmann J."/>
            <person name="Morin E."/>
            <person name="Arend M."/>
            <person name="Barry K.W."/>
            <person name="Binder M."/>
            <person name="Choi C."/>
            <person name="Clum A."/>
            <person name="Copeland A."/>
            <person name="Grisel N."/>
            <person name="Haridas S."/>
            <person name="Kipfer T."/>
            <person name="LaButti K."/>
            <person name="Lindquist E."/>
            <person name="Lipzen A."/>
            <person name="Maire R."/>
            <person name="Meier B."/>
            <person name="Mihaltcheva S."/>
            <person name="Molinier V."/>
            <person name="Murat C."/>
            <person name="Poggeler S."/>
            <person name="Quandt C.A."/>
            <person name="Sperisen C."/>
            <person name="Tritt A."/>
            <person name="Tisserant E."/>
            <person name="Crous P.W."/>
            <person name="Henrissat B."/>
            <person name="Nehls U."/>
            <person name="Egli S."/>
            <person name="Spatafora J.W."/>
            <person name="Grigoriev I.V."/>
            <person name="Martin F.M."/>
        </authorList>
    </citation>
    <scope>NUCLEOTIDE SEQUENCE [LARGE SCALE GENOMIC DNA]</scope>
    <source>
        <strain evidence="2 3">CBS 459.81</strain>
    </source>
</reference>